<dbReference type="EMBL" id="JASCZI010093358">
    <property type="protein sequence ID" value="MED6153239.1"/>
    <property type="molecule type" value="Genomic_DNA"/>
</dbReference>
<comment type="caution">
    <text evidence="3">The sequence shown here is derived from an EMBL/GenBank/DDBJ whole genome shotgun (WGS) entry which is preliminary data.</text>
</comment>
<organism evidence="3 4">
    <name type="scientific">Stylosanthes scabra</name>
    <dbReference type="NCBI Taxonomy" id="79078"/>
    <lineage>
        <taxon>Eukaryota</taxon>
        <taxon>Viridiplantae</taxon>
        <taxon>Streptophyta</taxon>
        <taxon>Embryophyta</taxon>
        <taxon>Tracheophyta</taxon>
        <taxon>Spermatophyta</taxon>
        <taxon>Magnoliopsida</taxon>
        <taxon>eudicotyledons</taxon>
        <taxon>Gunneridae</taxon>
        <taxon>Pentapetalae</taxon>
        <taxon>rosids</taxon>
        <taxon>fabids</taxon>
        <taxon>Fabales</taxon>
        <taxon>Fabaceae</taxon>
        <taxon>Papilionoideae</taxon>
        <taxon>50 kb inversion clade</taxon>
        <taxon>dalbergioids sensu lato</taxon>
        <taxon>Dalbergieae</taxon>
        <taxon>Pterocarpus clade</taxon>
        <taxon>Stylosanthes</taxon>
    </lineage>
</organism>
<evidence type="ECO:0000313" key="4">
    <source>
        <dbReference type="Proteomes" id="UP001341840"/>
    </source>
</evidence>
<keyword evidence="4" id="KW-1185">Reference proteome</keyword>
<feature type="compositionally biased region" description="Basic and acidic residues" evidence="1">
    <location>
        <begin position="86"/>
        <end position="101"/>
    </location>
</feature>
<sequence length="230" mass="25488">DQEVDQDQGGVNLNEDSADVLADEGGQSNEEDIDTNDGEDSDDGEYIPEEEVTNSADDIHFTDSDDELDLNDNGFGGEGLPAENANADKGKRALNDDFHGDEGEESDDMEGLHPVGGYDRDEDAEGDDEDEAEVRMFPMHKPVADMKNYPWRVGTLYANRDEFKETVSSFAVHTARGIQLSHCDRMRVIAICKPGCPFRLYAMKMSEEDSWQLRPNSQLLTSPASRDNAC</sequence>
<gene>
    <name evidence="3" type="ORF">PIB30_099948</name>
</gene>
<feature type="non-terminal residue" evidence="3">
    <location>
        <position position="1"/>
    </location>
</feature>
<reference evidence="3 4" key="1">
    <citation type="journal article" date="2023" name="Plants (Basel)">
        <title>Bridging the Gap: Combining Genomics and Transcriptomics Approaches to Understand Stylosanthes scabra, an Orphan Legume from the Brazilian Caatinga.</title>
        <authorList>
            <person name="Ferreira-Neto J.R.C."/>
            <person name="da Silva M.D."/>
            <person name="Binneck E."/>
            <person name="de Melo N.F."/>
            <person name="da Silva R.H."/>
            <person name="de Melo A.L.T.M."/>
            <person name="Pandolfi V."/>
            <person name="Bustamante F.O."/>
            <person name="Brasileiro-Vidal A.C."/>
            <person name="Benko-Iseppon A.M."/>
        </authorList>
    </citation>
    <scope>NUCLEOTIDE SEQUENCE [LARGE SCALE GENOMIC DNA]</scope>
    <source>
        <tissue evidence="3">Leaves</tissue>
    </source>
</reference>
<feature type="compositionally biased region" description="Acidic residues" evidence="1">
    <location>
        <begin position="120"/>
        <end position="130"/>
    </location>
</feature>
<feature type="compositionally biased region" description="Acidic residues" evidence="1">
    <location>
        <begin position="29"/>
        <end position="52"/>
    </location>
</feature>
<evidence type="ECO:0000256" key="1">
    <source>
        <dbReference type="SAM" id="MobiDB-lite"/>
    </source>
</evidence>
<name>A0ABU6TXJ0_9FABA</name>
<evidence type="ECO:0000259" key="2">
    <source>
        <dbReference type="Pfam" id="PF03108"/>
    </source>
</evidence>
<proteinExistence type="predicted"/>
<evidence type="ECO:0000313" key="3">
    <source>
        <dbReference type="EMBL" id="MED6153239.1"/>
    </source>
</evidence>
<dbReference type="InterPro" id="IPR004332">
    <property type="entry name" value="Transposase_MuDR"/>
</dbReference>
<feature type="region of interest" description="Disordered" evidence="1">
    <location>
        <begin position="1"/>
        <end position="130"/>
    </location>
</feature>
<dbReference type="Pfam" id="PF03108">
    <property type="entry name" value="DBD_Tnp_Mut"/>
    <property type="match status" value="1"/>
</dbReference>
<accession>A0ABU6TXJ0</accession>
<dbReference type="Proteomes" id="UP001341840">
    <property type="component" value="Unassembled WGS sequence"/>
</dbReference>
<protein>
    <recommendedName>
        <fullName evidence="2">Transposase MuDR plant domain-containing protein</fullName>
    </recommendedName>
</protein>
<feature type="domain" description="Transposase MuDR plant" evidence="2">
    <location>
        <begin position="150"/>
        <end position="209"/>
    </location>
</feature>